<organism evidence="1 2">
    <name type="scientific">Galemys pyrenaicus</name>
    <name type="common">Iberian desman</name>
    <name type="synonym">Pyrenean desman</name>
    <dbReference type="NCBI Taxonomy" id="202257"/>
    <lineage>
        <taxon>Eukaryota</taxon>
        <taxon>Metazoa</taxon>
        <taxon>Chordata</taxon>
        <taxon>Craniata</taxon>
        <taxon>Vertebrata</taxon>
        <taxon>Euteleostomi</taxon>
        <taxon>Mammalia</taxon>
        <taxon>Eutheria</taxon>
        <taxon>Laurasiatheria</taxon>
        <taxon>Eulipotyphla</taxon>
        <taxon>Talpidae</taxon>
        <taxon>Galemys</taxon>
    </lineage>
</organism>
<keyword evidence="2" id="KW-1185">Reference proteome</keyword>
<proteinExistence type="predicted"/>
<evidence type="ECO:0000313" key="1">
    <source>
        <dbReference type="EMBL" id="KAG8522358.1"/>
    </source>
</evidence>
<protein>
    <submittedName>
        <fullName evidence="1">Nucleoside diphosphate kinase-5</fullName>
    </submittedName>
</protein>
<reference evidence="1" key="1">
    <citation type="journal article" date="2021" name="Evol. Appl.">
        <title>The genome of the Pyrenean desman and the effects of bottlenecks and inbreeding on the genomic landscape of an endangered species.</title>
        <authorList>
            <person name="Escoda L."/>
            <person name="Castresana J."/>
        </authorList>
    </citation>
    <scope>NUCLEOTIDE SEQUENCE</scope>
    <source>
        <strain evidence="1">IBE-C5619</strain>
    </source>
</reference>
<keyword evidence="1" id="KW-0418">Kinase</keyword>
<dbReference type="GO" id="GO:0016301">
    <property type="term" value="F:kinase activity"/>
    <property type="evidence" value="ECO:0007669"/>
    <property type="project" value="UniProtKB-KW"/>
</dbReference>
<evidence type="ECO:0000313" key="2">
    <source>
        <dbReference type="Proteomes" id="UP000700334"/>
    </source>
</evidence>
<feature type="non-terminal residue" evidence="1">
    <location>
        <position position="124"/>
    </location>
</feature>
<gene>
    <name evidence="1" type="ORF">J0S82_012480</name>
</gene>
<accession>A0A8J6AK55</accession>
<dbReference type="EMBL" id="JAGFMF010011440">
    <property type="protein sequence ID" value="KAG8522358.1"/>
    <property type="molecule type" value="Genomic_DNA"/>
</dbReference>
<keyword evidence="1" id="KW-0808">Transferase</keyword>
<name>A0A8J6AK55_GALPY</name>
<sequence length="124" mass="13752">VYVGKTLAIIKSDIAEKEEMIPEITLRSGVTTLSSVLHGAMVMVQHREESAEFPEVTAEPTPVGQASEDYLDLHVTLTLLKGLTKLLCKPSPAHLSIWLDHRLLTNDPNILKFVAIQLQKNLIK</sequence>
<dbReference type="AlphaFoldDB" id="A0A8J6AK55"/>
<feature type="non-terminal residue" evidence="1">
    <location>
        <position position="1"/>
    </location>
</feature>
<dbReference type="Proteomes" id="UP000700334">
    <property type="component" value="Unassembled WGS sequence"/>
</dbReference>
<comment type="caution">
    <text evidence="1">The sequence shown here is derived from an EMBL/GenBank/DDBJ whole genome shotgun (WGS) entry which is preliminary data.</text>
</comment>